<proteinExistence type="predicted"/>
<keyword evidence="1" id="KW-0472">Membrane</keyword>
<evidence type="ECO:0000313" key="2">
    <source>
        <dbReference type="EMBL" id="QDH14328.1"/>
    </source>
</evidence>
<dbReference type="KEGG" id="swf:E3E12_03055"/>
<dbReference type="OrthoDB" id="7225982at2"/>
<reference evidence="2 3" key="1">
    <citation type="submission" date="2019-03" db="EMBL/GenBank/DDBJ databases">
        <title>The complete genome sequence of Swingsia_sp. F3b2 LMG30590(T).</title>
        <authorList>
            <person name="Chua K.-O."/>
            <person name="Chan K.-G."/>
            <person name="See-Too W.-S."/>
        </authorList>
    </citation>
    <scope>NUCLEOTIDE SEQUENCE [LARGE SCALE GENOMIC DNA]</scope>
    <source>
        <strain evidence="2 3">F3b2</strain>
    </source>
</reference>
<keyword evidence="3" id="KW-1185">Reference proteome</keyword>
<protein>
    <submittedName>
        <fullName evidence="2">Uncharacterized protein</fullName>
    </submittedName>
</protein>
<dbReference type="EMBL" id="CP038231">
    <property type="protein sequence ID" value="QDH14328.1"/>
    <property type="molecule type" value="Genomic_DNA"/>
</dbReference>
<name>A0A4Y6UCM9_9PROT</name>
<accession>A0A4Y6UCM9</accession>
<organism evidence="2 3">
    <name type="scientific">Formicincola oecophyllae</name>
    <dbReference type="NCBI Taxonomy" id="2558361"/>
    <lineage>
        <taxon>Bacteria</taxon>
        <taxon>Pseudomonadati</taxon>
        <taxon>Pseudomonadota</taxon>
        <taxon>Alphaproteobacteria</taxon>
        <taxon>Acetobacterales</taxon>
        <taxon>Acetobacteraceae</taxon>
        <taxon>Formicincola</taxon>
    </lineage>
</organism>
<dbReference type="AlphaFoldDB" id="A0A4Y6UCM9"/>
<evidence type="ECO:0000313" key="3">
    <source>
        <dbReference type="Proteomes" id="UP000318709"/>
    </source>
</evidence>
<evidence type="ECO:0000256" key="1">
    <source>
        <dbReference type="SAM" id="Phobius"/>
    </source>
</evidence>
<dbReference type="Proteomes" id="UP000318709">
    <property type="component" value="Chromosome"/>
</dbReference>
<keyword evidence="1" id="KW-1133">Transmembrane helix</keyword>
<feature type="transmembrane region" description="Helical" evidence="1">
    <location>
        <begin position="20"/>
        <end position="40"/>
    </location>
</feature>
<sequence length="62" mass="6615">MVVTALLVSMITGTLGKWYLIWLLGTPLCCLVAGAGAILFDTQVEAGRRGMLASDPAFTRED</sequence>
<keyword evidence="1" id="KW-0812">Transmembrane</keyword>
<gene>
    <name evidence="2" type="ORF">E3E12_03055</name>
</gene>